<dbReference type="PIRSF" id="PIRSF039102">
    <property type="entry name" value="Ddl/VanB"/>
    <property type="match status" value="1"/>
</dbReference>
<keyword evidence="5" id="KW-0547">Nucleotide-binding</keyword>
<dbReference type="PROSITE" id="PS00843">
    <property type="entry name" value="DALA_DALA_LIGASE_1"/>
    <property type="match status" value="1"/>
</dbReference>
<comment type="subcellular location">
    <subcellularLocation>
        <location evidence="1">Cytoplasm</location>
    </subcellularLocation>
</comment>
<dbReference type="PROSITE" id="PS50975">
    <property type="entry name" value="ATP_GRASP"/>
    <property type="match status" value="1"/>
</dbReference>
<evidence type="ECO:0000313" key="11">
    <source>
        <dbReference type="EMBL" id="VAW16710.1"/>
    </source>
</evidence>
<protein>
    <submittedName>
        <fullName evidence="11">D-alanine--D-alanine ligase</fullName>
        <ecNumber evidence="11">6.3.2.4</ecNumber>
    </submittedName>
</protein>
<gene>
    <name evidence="11" type="ORF">MNBD_BACTEROID01-274</name>
</gene>
<evidence type="ECO:0000256" key="3">
    <source>
        <dbReference type="ARBA" id="ARBA00022490"/>
    </source>
</evidence>
<keyword evidence="3" id="KW-0963">Cytoplasm</keyword>
<dbReference type="GO" id="GO:0046872">
    <property type="term" value="F:metal ion binding"/>
    <property type="evidence" value="ECO:0007669"/>
    <property type="project" value="InterPro"/>
</dbReference>
<keyword evidence="4 11" id="KW-0436">Ligase</keyword>
<dbReference type="GO" id="GO:0071555">
    <property type="term" value="P:cell wall organization"/>
    <property type="evidence" value="ECO:0007669"/>
    <property type="project" value="UniProtKB-KW"/>
</dbReference>
<keyword evidence="8" id="KW-0573">Peptidoglycan synthesis</keyword>
<organism evidence="11">
    <name type="scientific">hydrothermal vent metagenome</name>
    <dbReference type="NCBI Taxonomy" id="652676"/>
    <lineage>
        <taxon>unclassified sequences</taxon>
        <taxon>metagenomes</taxon>
        <taxon>ecological metagenomes</taxon>
    </lineage>
</organism>
<dbReference type="InterPro" id="IPR011095">
    <property type="entry name" value="Dala_Dala_lig_C"/>
</dbReference>
<dbReference type="GO" id="GO:0008360">
    <property type="term" value="P:regulation of cell shape"/>
    <property type="evidence" value="ECO:0007669"/>
    <property type="project" value="UniProtKB-KW"/>
</dbReference>
<dbReference type="InterPro" id="IPR005905">
    <property type="entry name" value="D_ala_D_ala"/>
</dbReference>
<dbReference type="AlphaFoldDB" id="A0A3B0TIY4"/>
<dbReference type="Pfam" id="PF01820">
    <property type="entry name" value="Dala_Dala_lig_N"/>
    <property type="match status" value="1"/>
</dbReference>
<feature type="domain" description="ATP-grasp" evidence="10">
    <location>
        <begin position="121"/>
        <end position="321"/>
    </location>
</feature>
<keyword evidence="9" id="KW-0961">Cell wall biogenesis/degradation</keyword>
<evidence type="ECO:0000256" key="7">
    <source>
        <dbReference type="ARBA" id="ARBA00022960"/>
    </source>
</evidence>
<dbReference type="NCBIfam" id="NF002527">
    <property type="entry name" value="PRK01966.1-3"/>
    <property type="match status" value="1"/>
</dbReference>
<dbReference type="GO" id="GO:0005524">
    <property type="term" value="F:ATP binding"/>
    <property type="evidence" value="ECO:0007669"/>
    <property type="project" value="UniProtKB-KW"/>
</dbReference>
<evidence type="ECO:0000259" key="10">
    <source>
        <dbReference type="PROSITE" id="PS50975"/>
    </source>
</evidence>
<keyword evidence="6" id="KW-0067">ATP-binding</keyword>
<dbReference type="SUPFAM" id="SSF56059">
    <property type="entry name" value="Glutathione synthetase ATP-binding domain-like"/>
    <property type="match status" value="1"/>
</dbReference>
<dbReference type="InterPro" id="IPR000291">
    <property type="entry name" value="D-Ala_lig_Van_CS"/>
</dbReference>
<dbReference type="SUPFAM" id="SSF52440">
    <property type="entry name" value="PreATP-grasp domain"/>
    <property type="match status" value="1"/>
</dbReference>
<dbReference type="GO" id="GO:0008716">
    <property type="term" value="F:D-alanine-D-alanine ligase activity"/>
    <property type="evidence" value="ECO:0007669"/>
    <property type="project" value="UniProtKB-EC"/>
</dbReference>
<dbReference type="Gene3D" id="3.30.470.20">
    <property type="entry name" value="ATP-grasp fold, B domain"/>
    <property type="match status" value="1"/>
</dbReference>
<dbReference type="GO" id="GO:0005737">
    <property type="term" value="C:cytoplasm"/>
    <property type="evidence" value="ECO:0007669"/>
    <property type="project" value="UniProtKB-SubCell"/>
</dbReference>
<evidence type="ECO:0000256" key="4">
    <source>
        <dbReference type="ARBA" id="ARBA00022598"/>
    </source>
</evidence>
<dbReference type="PANTHER" id="PTHR23132:SF23">
    <property type="entry name" value="D-ALANINE--D-ALANINE LIGASE B"/>
    <property type="match status" value="1"/>
</dbReference>
<name>A0A3B0TIY4_9ZZZZ</name>
<sequence length="327" mass="36487">MKPNIAVIIGGDSSEIVIAEKSGKNILDAIDTQKFTPWVVHIEGRKWRVLKGGEEVAVINKADFSFLLDKVKINLDYAYITIHGTPGEDGVLQGYFEMLKIPYSTSDVHSSSLTFNKWFCNQYLRNFGVRVAKSIKLNEGEAILPDKIIKELGIPLFVKPNKGGSSFGISKVKDKAGLEAAIKMAWVESNEALLEEFIEGKEITCGLVKLKGRKIVFPLTEIVPNKEFFNYEAKYTPGVASEITPARLPEELAEECRELSSRISDHCNCSGIVRMDYILKDNKFYFLEVNTTPGMTETSLVPQQIRAMGTTLKEVLTLIIEEGLQTN</sequence>
<dbReference type="PANTHER" id="PTHR23132">
    <property type="entry name" value="D-ALANINE--D-ALANINE LIGASE"/>
    <property type="match status" value="1"/>
</dbReference>
<evidence type="ECO:0000256" key="6">
    <source>
        <dbReference type="ARBA" id="ARBA00022840"/>
    </source>
</evidence>
<dbReference type="EC" id="6.3.2.4" evidence="11"/>
<dbReference type="Gene3D" id="3.40.50.20">
    <property type="match status" value="1"/>
</dbReference>
<keyword evidence="7" id="KW-0133">Cell shape</keyword>
<reference evidence="11" key="1">
    <citation type="submission" date="2018-06" db="EMBL/GenBank/DDBJ databases">
        <authorList>
            <person name="Zhirakovskaya E."/>
        </authorList>
    </citation>
    <scope>NUCLEOTIDE SEQUENCE</scope>
</reference>
<dbReference type="Pfam" id="PF07478">
    <property type="entry name" value="Dala_Dala_lig_C"/>
    <property type="match status" value="1"/>
</dbReference>
<dbReference type="NCBIfam" id="NF002378">
    <property type="entry name" value="PRK01372.1"/>
    <property type="match status" value="1"/>
</dbReference>
<dbReference type="InterPro" id="IPR011761">
    <property type="entry name" value="ATP-grasp"/>
</dbReference>
<dbReference type="HAMAP" id="MF_00047">
    <property type="entry name" value="Dala_Dala_lig"/>
    <property type="match status" value="1"/>
</dbReference>
<proteinExistence type="inferred from homology"/>
<evidence type="ECO:0000256" key="2">
    <source>
        <dbReference type="ARBA" id="ARBA00010871"/>
    </source>
</evidence>
<dbReference type="GO" id="GO:0009252">
    <property type="term" value="P:peptidoglycan biosynthetic process"/>
    <property type="evidence" value="ECO:0007669"/>
    <property type="project" value="UniProtKB-KW"/>
</dbReference>
<evidence type="ECO:0000256" key="8">
    <source>
        <dbReference type="ARBA" id="ARBA00022984"/>
    </source>
</evidence>
<dbReference type="InterPro" id="IPR013815">
    <property type="entry name" value="ATP_grasp_subdomain_1"/>
</dbReference>
<accession>A0A3B0TIY4</accession>
<dbReference type="NCBIfam" id="TIGR01205">
    <property type="entry name" value="D_ala_D_alaTIGR"/>
    <property type="match status" value="1"/>
</dbReference>
<evidence type="ECO:0000256" key="5">
    <source>
        <dbReference type="ARBA" id="ARBA00022741"/>
    </source>
</evidence>
<dbReference type="InterPro" id="IPR016185">
    <property type="entry name" value="PreATP-grasp_dom_sf"/>
</dbReference>
<dbReference type="EMBL" id="UOEP01000065">
    <property type="protein sequence ID" value="VAW16710.1"/>
    <property type="molecule type" value="Genomic_DNA"/>
</dbReference>
<comment type="similarity">
    <text evidence="2">Belongs to the D-alanine--D-alanine ligase family.</text>
</comment>
<evidence type="ECO:0000256" key="1">
    <source>
        <dbReference type="ARBA" id="ARBA00004496"/>
    </source>
</evidence>
<evidence type="ECO:0000256" key="9">
    <source>
        <dbReference type="ARBA" id="ARBA00023316"/>
    </source>
</evidence>
<dbReference type="Gene3D" id="3.30.1490.20">
    <property type="entry name" value="ATP-grasp fold, A domain"/>
    <property type="match status" value="1"/>
</dbReference>
<dbReference type="InterPro" id="IPR011127">
    <property type="entry name" value="Dala_Dala_lig_N"/>
</dbReference>